<dbReference type="SUPFAM" id="SSF55073">
    <property type="entry name" value="Nucleotide cyclase"/>
    <property type="match status" value="1"/>
</dbReference>
<dbReference type="PANTHER" id="PTHR45138:SF9">
    <property type="entry name" value="DIGUANYLATE CYCLASE DGCM-RELATED"/>
    <property type="match status" value="1"/>
</dbReference>
<comment type="catalytic activity">
    <reaction evidence="2">
        <text>2 GTP = 3',3'-c-di-GMP + 2 diphosphate</text>
        <dbReference type="Rhea" id="RHEA:24898"/>
        <dbReference type="ChEBI" id="CHEBI:33019"/>
        <dbReference type="ChEBI" id="CHEBI:37565"/>
        <dbReference type="ChEBI" id="CHEBI:58805"/>
        <dbReference type="EC" id="2.7.7.65"/>
    </reaction>
</comment>
<sequence length="620" mass="65817">MVAGAYPGREVPGHVPWWQRISVRIGVGAMLVLVAALVVVGWLVTRQEERLYGEQHTAHAHKISSLVAEGLVRRMLAGGGAAAWDGVTREASTYIETAGVGRISVLARNGSVKASTDPSLRGGSIEVAGNPACPGCDGMVPEQFPVTRAVVDAAGQHWLRVVSAVPARPECKGCHQDPGEKLRGLVLVDFDLTPLNQAAAERRRGLLLIGLACGLVSLVLIYWLFRRSVLEPVEVLVDTAGRLAGGDLQARAPVAERGELGHLAAHFNHMVDRIEDQVARLESSNLESGLLYTLVVEVSRNMEMSAVASTVVRVLEQKLAPAFVAFFAESADGTWVCASDRSEALFTGEGALAPALLGQEPLAREALDGFPLSMAQAAVASLELQLGVGGGALHFAVPLGSGGRLSGLLVCSMEGASRVQADEELLANLGGHLTLAVENSRNYTGAVTDPLTRCRNRRYGLARLDEAAYASRRHEIELAVAMLDIDHFKRINDSHGHPAGDQVLRETARRLMDTIRKADVPIRYGGEEFLVILPQTREEDLAAVGERLRAAVGAAPVRVVLPGNVVLEIAVSVSVGLASYRGEGDEADALIARADQALYRAKAGGRNRVEVVGGDDGGQA</sequence>
<dbReference type="NCBIfam" id="TIGR00254">
    <property type="entry name" value="GGDEF"/>
    <property type="match status" value="1"/>
</dbReference>
<dbReference type="Gene3D" id="3.30.450.40">
    <property type="match status" value="1"/>
</dbReference>
<dbReference type="InterPro" id="IPR000160">
    <property type="entry name" value="GGDEF_dom"/>
</dbReference>
<keyword evidence="3" id="KW-0472">Membrane</keyword>
<dbReference type="InterPro" id="IPR003660">
    <property type="entry name" value="HAMP_dom"/>
</dbReference>
<feature type="transmembrane region" description="Helical" evidence="3">
    <location>
        <begin position="21"/>
        <end position="44"/>
    </location>
</feature>
<dbReference type="InterPro" id="IPR029016">
    <property type="entry name" value="GAF-like_dom_sf"/>
</dbReference>
<feature type="domain" description="GGDEF" evidence="5">
    <location>
        <begin position="476"/>
        <end position="614"/>
    </location>
</feature>
<dbReference type="Pfam" id="PF00672">
    <property type="entry name" value="HAMP"/>
    <property type="match status" value="1"/>
</dbReference>
<protein>
    <recommendedName>
        <fullName evidence="1">diguanylate cyclase</fullName>
        <ecNumber evidence="1">2.7.7.65</ecNumber>
    </recommendedName>
</protein>
<feature type="transmembrane region" description="Helical" evidence="3">
    <location>
        <begin position="205"/>
        <end position="225"/>
    </location>
</feature>
<name>A0ABY0INJ3_9RHOO</name>
<feature type="domain" description="HAMP" evidence="4">
    <location>
        <begin position="227"/>
        <end position="279"/>
    </location>
</feature>
<dbReference type="SMART" id="SM00267">
    <property type="entry name" value="GGDEF"/>
    <property type="match status" value="1"/>
</dbReference>
<organism evidence="6 7">
    <name type="scientific">Azospira oryzae</name>
    <dbReference type="NCBI Taxonomy" id="146939"/>
    <lineage>
        <taxon>Bacteria</taxon>
        <taxon>Pseudomonadati</taxon>
        <taxon>Pseudomonadota</taxon>
        <taxon>Betaproteobacteria</taxon>
        <taxon>Rhodocyclales</taxon>
        <taxon>Rhodocyclaceae</taxon>
        <taxon>Azospira</taxon>
    </lineage>
</organism>
<evidence type="ECO:0000256" key="2">
    <source>
        <dbReference type="ARBA" id="ARBA00034247"/>
    </source>
</evidence>
<dbReference type="Gene3D" id="3.30.70.270">
    <property type="match status" value="1"/>
</dbReference>
<dbReference type="SUPFAM" id="SSF158472">
    <property type="entry name" value="HAMP domain-like"/>
    <property type="match status" value="1"/>
</dbReference>
<dbReference type="InterPro" id="IPR029787">
    <property type="entry name" value="Nucleotide_cyclase"/>
</dbReference>
<dbReference type="Gene3D" id="3.30.450.290">
    <property type="match status" value="1"/>
</dbReference>
<dbReference type="InterPro" id="IPR050469">
    <property type="entry name" value="Diguanylate_Cyclase"/>
</dbReference>
<evidence type="ECO:0000256" key="1">
    <source>
        <dbReference type="ARBA" id="ARBA00012528"/>
    </source>
</evidence>
<keyword evidence="7" id="KW-1185">Reference proteome</keyword>
<dbReference type="InterPro" id="IPR043128">
    <property type="entry name" value="Rev_trsase/Diguanyl_cyclase"/>
</dbReference>
<accession>A0ABY0INJ3</accession>
<dbReference type="PANTHER" id="PTHR45138">
    <property type="entry name" value="REGULATORY COMPONENTS OF SENSORY TRANSDUCTION SYSTEM"/>
    <property type="match status" value="1"/>
</dbReference>
<evidence type="ECO:0000313" key="7">
    <source>
        <dbReference type="Proteomes" id="UP000292136"/>
    </source>
</evidence>
<dbReference type="Pfam" id="PF00990">
    <property type="entry name" value="GGDEF"/>
    <property type="match status" value="1"/>
</dbReference>
<dbReference type="PROSITE" id="PS50887">
    <property type="entry name" value="GGDEF"/>
    <property type="match status" value="1"/>
</dbReference>
<gene>
    <name evidence="6" type="ORF">EV678_2195</name>
</gene>
<evidence type="ECO:0000313" key="6">
    <source>
        <dbReference type="EMBL" id="RZT76320.1"/>
    </source>
</evidence>
<dbReference type="PROSITE" id="PS50885">
    <property type="entry name" value="HAMP"/>
    <property type="match status" value="1"/>
</dbReference>
<comment type="caution">
    <text evidence="6">The sequence shown here is derived from an EMBL/GenBank/DDBJ whole genome shotgun (WGS) entry which is preliminary data.</text>
</comment>
<proteinExistence type="predicted"/>
<keyword evidence="3" id="KW-1133">Transmembrane helix</keyword>
<evidence type="ECO:0000256" key="3">
    <source>
        <dbReference type="SAM" id="Phobius"/>
    </source>
</evidence>
<evidence type="ECO:0000259" key="5">
    <source>
        <dbReference type="PROSITE" id="PS50887"/>
    </source>
</evidence>
<dbReference type="CDD" id="cd06225">
    <property type="entry name" value="HAMP"/>
    <property type="match status" value="1"/>
</dbReference>
<dbReference type="Gene3D" id="6.10.340.10">
    <property type="match status" value="1"/>
</dbReference>
<evidence type="ECO:0000259" key="4">
    <source>
        <dbReference type="PROSITE" id="PS50885"/>
    </source>
</evidence>
<dbReference type="Proteomes" id="UP000292136">
    <property type="component" value="Unassembled WGS sequence"/>
</dbReference>
<dbReference type="EC" id="2.7.7.65" evidence="1"/>
<dbReference type="CDD" id="cd01949">
    <property type="entry name" value="GGDEF"/>
    <property type="match status" value="1"/>
</dbReference>
<dbReference type="EMBL" id="SHKM01000002">
    <property type="protein sequence ID" value="RZT76320.1"/>
    <property type="molecule type" value="Genomic_DNA"/>
</dbReference>
<keyword evidence="3" id="KW-0812">Transmembrane</keyword>
<reference evidence="6 7" key="1">
    <citation type="submission" date="2019-02" db="EMBL/GenBank/DDBJ databases">
        <title>Genomic Encyclopedia of Type Strains, Phase IV (KMG-IV): sequencing the most valuable type-strain genomes for metagenomic binning, comparative biology and taxonomic classification.</title>
        <authorList>
            <person name="Goeker M."/>
        </authorList>
    </citation>
    <scope>NUCLEOTIDE SEQUENCE [LARGE SCALE GENOMIC DNA]</scope>
    <source>
        <strain evidence="6 7">DSM 21223</strain>
    </source>
</reference>
<dbReference type="SMART" id="SM00304">
    <property type="entry name" value="HAMP"/>
    <property type="match status" value="1"/>
</dbReference>